<dbReference type="Pfam" id="PF00392">
    <property type="entry name" value="GntR"/>
    <property type="match status" value="1"/>
</dbReference>
<proteinExistence type="predicted"/>
<sequence length="253" mass="27997">MEPVVRGAALPLYHQLHQALRRRITEGEWKPGFRLPGERELMRLFGVSRTTVRQALDALEADGLIERRHGQGTFVASQPVLAHLAVLRGFTEELREQGLPFEVRVLQAGCVPAPPEAARALGIEPGEEVVQISRVVWLGGEPLFTDDSFLLPAQGRLVASAEPDLTIYSALESIGYPVASGEQTVEAAPAGAAEADRLRVRRGRPVLLIRRVARLVDGTPVEFRRVAYRGDRYRYRITLVRTARTERGSVPRG</sequence>
<evidence type="ECO:0000313" key="6">
    <source>
        <dbReference type="Proteomes" id="UP001332192"/>
    </source>
</evidence>
<keyword evidence="3" id="KW-0804">Transcription</keyword>
<feature type="domain" description="HTH gntR-type" evidence="4">
    <location>
        <begin position="10"/>
        <end position="78"/>
    </location>
</feature>
<dbReference type="PANTHER" id="PTHR44846">
    <property type="entry name" value="MANNOSYL-D-GLYCERATE TRANSPORT/METABOLISM SYSTEM REPRESSOR MNGR-RELATED"/>
    <property type="match status" value="1"/>
</dbReference>
<dbReference type="InterPro" id="IPR011663">
    <property type="entry name" value="UTRA"/>
</dbReference>
<evidence type="ECO:0000256" key="1">
    <source>
        <dbReference type="ARBA" id="ARBA00023015"/>
    </source>
</evidence>
<dbReference type="InterPro" id="IPR036390">
    <property type="entry name" value="WH_DNA-bd_sf"/>
</dbReference>
<dbReference type="CDD" id="cd07377">
    <property type="entry name" value="WHTH_GntR"/>
    <property type="match status" value="1"/>
</dbReference>
<dbReference type="Gene3D" id="1.10.10.10">
    <property type="entry name" value="Winged helix-like DNA-binding domain superfamily/Winged helix DNA-binding domain"/>
    <property type="match status" value="1"/>
</dbReference>
<accession>A0ABZ1C1J0</accession>
<keyword evidence="2" id="KW-0238">DNA-binding</keyword>
<evidence type="ECO:0000259" key="4">
    <source>
        <dbReference type="PROSITE" id="PS50949"/>
    </source>
</evidence>
<gene>
    <name evidence="5" type="ORF">U7230_04055</name>
</gene>
<dbReference type="SMART" id="SM00866">
    <property type="entry name" value="UTRA"/>
    <property type="match status" value="1"/>
</dbReference>
<evidence type="ECO:0000256" key="3">
    <source>
        <dbReference type="ARBA" id="ARBA00023163"/>
    </source>
</evidence>
<dbReference type="InterPro" id="IPR028978">
    <property type="entry name" value="Chorismate_lyase_/UTRA_dom_sf"/>
</dbReference>
<evidence type="ECO:0000256" key="2">
    <source>
        <dbReference type="ARBA" id="ARBA00023125"/>
    </source>
</evidence>
<dbReference type="Proteomes" id="UP001332192">
    <property type="component" value="Chromosome"/>
</dbReference>
<dbReference type="InterPro" id="IPR050679">
    <property type="entry name" value="Bact_HTH_transcr_reg"/>
</dbReference>
<dbReference type="SUPFAM" id="SSF46785">
    <property type="entry name" value="Winged helix' DNA-binding domain"/>
    <property type="match status" value="1"/>
</dbReference>
<keyword evidence="1" id="KW-0805">Transcription regulation</keyword>
<dbReference type="Pfam" id="PF07702">
    <property type="entry name" value="UTRA"/>
    <property type="match status" value="1"/>
</dbReference>
<organism evidence="5 6">
    <name type="scientific">Carboxydichorda subterranea</name>
    <dbReference type="NCBI Taxonomy" id="3109565"/>
    <lineage>
        <taxon>Bacteria</taxon>
        <taxon>Bacillati</taxon>
        <taxon>Bacillota</taxon>
        <taxon>Limnochordia</taxon>
        <taxon>Limnochordales</taxon>
        <taxon>Geochordaceae</taxon>
        <taxon>Carboxydichorda</taxon>
    </lineage>
</organism>
<dbReference type="EMBL" id="CP141615">
    <property type="protein sequence ID" value="WRP18187.1"/>
    <property type="molecule type" value="Genomic_DNA"/>
</dbReference>
<dbReference type="SUPFAM" id="SSF64288">
    <property type="entry name" value="Chorismate lyase-like"/>
    <property type="match status" value="1"/>
</dbReference>
<dbReference type="PROSITE" id="PS50949">
    <property type="entry name" value="HTH_GNTR"/>
    <property type="match status" value="1"/>
</dbReference>
<dbReference type="SMART" id="SM00345">
    <property type="entry name" value="HTH_GNTR"/>
    <property type="match status" value="1"/>
</dbReference>
<dbReference type="PRINTS" id="PR00035">
    <property type="entry name" value="HTHGNTR"/>
</dbReference>
<evidence type="ECO:0000313" key="5">
    <source>
        <dbReference type="EMBL" id="WRP18187.1"/>
    </source>
</evidence>
<protein>
    <submittedName>
        <fullName evidence="5">GntR family transcriptional regulator</fullName>
    </submittedName>
</protein>
<name>A0ABZ1C1J0_9FIRM</name>
<dbReference type="InterPro" id="IPR000524">
    <property type="entry name" value="Tscrpt_reg_HTH_GntR"/>
</dbReference>
<dbReference type="PANTHER" id="PTHR44846:SF1">
    <property type="entry name" value="MANNOSYL-D-GLYCERATE TRANSPORT_METABOLISM SYSTEM REPRESSOR MNGR-RELATED"/>
    <property type="match status" value="1"/>
</dbReference>
<keyword evidence="6" id="KW-1185">Reference proteome</keyword>
<reference evidence="5 6" key="1">
    <citation type="journal article" date="2024" name="Front. Microbiol.">
        <title>Novel thermophilic genera Geochorda gen. nov. and Carboxydochorda gen. nov. from the deep terrestrial subsurface reveal the ecophysiological diversity in the class Limnochordia.</title>
        <authorList>
            <person name="Karnachuk O.V."/>
            <person name="Lukina A.P."/>
            <person name="Avakyan M.R."/>
            <person name="Kadnikov V.V."/>
            <person name="Begmatov S."/>
            <person name="Beletsky A.V."/>
            <person name="Vlasova K.G."/>
            <person name="Novikov A.A."/>
            <person name="Shcherbakova V.A."/>
            <person name="Mardanov A.V."/>
            <person name="Ravin N.V."/>
        </authorList>
    </citation>
    <scope>NUCLEOTIDE SEQUENCE [LARGE SCALE GENOMIC DNA]</scope>
    <source>
        <strain evidence="5 6">L945</strain>
    </source>
</reference>
<dbReference type="RefSeq" id="WP_324717458.1">
    <property type="nucleotide sequence ID" value="NZ_CP141615.1"/>
</dbReference>
<dbReference type="Gene3D" id="3.40.1410.10">
    <property type="entry name" value="Chorismate lyase-like"/>
    <property type="match status" value="1"/>
</dbReference>
<dbReference type="InterPro" id="IPR036388">
    <property type="entry name" value="WH-like_DNA-bd_sf"/>
</dbReference>